<feature type="domain" description="Transposase Tc1-like" evidence="1">
    <location>
        <begin position="89"/>
        <end position="150"/>
    </location>
</feature>
<dbReference type="Proteomes" id="UP001148838">
    <property type="component" value="Unassembled WGS sequence"/>
</dbReference>
<evidence type="ECO:0000313" key="3">
    <source>
        <dbReference type="Proteomes" id="UP001148838"/>
    </source>
</evidence>
<accession>A0ABQ8SSL3</accession>
<protein>
    <recommendedName>
        <fullName evidence="1">Transposase Tc1-like domain-containing protein</fullName>
    </recommendedName>
</protein>
<dbReference type="PANTHER" id="PTHR47326">
    <property type="entry name" value="TRANSPOSABLE ELEMENT TC3 TRANSPOSASE-LIKE PROTEIN"/>
    <property type="match status" value="1"/>
</dbReference>
<dbReference type="Gene3D" id="3.30.420.10">
    <property type="entry name" value="Ribonuclease H-like superfamily/Ribonuclease H"/>
    <property type="match status" value="1"/>
</dbReference>
<organism evidence="2 3">
    <name type="scientific">Periplaneta americana</name>
    <name type="common">American cockroach</name>
    <name type="synonym">Blatta americana</name>
    <dbReference type="NCBI Taxonomy" id="6978"/>
    <lineage>
        <taxon>Eukaryota</taxon>
        <taxon>Metazoa</taxon>
        <taxon>Ecdysozoa</taxon>
        <taxon>Arthropoda</taxon>
        <taxon>Hexapoda</taxon>
        <taxon>Insecta</taxon>
        <taxon>Pterygota</taxon>
        <taxon>Neoptera</taxon>
        <taxon>Polyneoptera</taxon>
        <taxon>Dictyoptera</taxon>
        <taxon>Blattodea</taxon>
        <taxon>Blattoidea</taxon>
        <taxon>Blattidae</taxon>
        <taxon>Blattinae</taxon>
        <taxon>Periplaneta</taxon>
    </lineage>
</organism>
<evidence type="ECO:0000313" key="2">
    <source>
        <dbReference type="EMBL" id="KAJ4436973.1"/>
    </source>
</evidence>
<evidence type="ECO:0000259" key="1">
    <source>
        <dbReference type="Pfam" id="PF01498"/>
    </source>
</evidence>
<reference evidence="2 3" key="1">
    <citation type="journal article" date="2022" name="Allergy">
        <title>Genome assembly and annotation of Periplaneta americana reveal a comprehensive cockroach allergen profile.</title>
        <authorList>
            <person name="Wang L."/>
            <person name="Xiong Q."/>
            <person name="Saelim N."/>
            <person name="Wang L."/>
            <person name="Nong W."/>
            <person name="Wan A.T."/>
            <person name="Shi M."/>
            <person name="Liu X."/>
            <person name="Cao Q."/>
            <person name="Hui J.H.L."/>
            <person name="Sookrung N."/>
            <person name="Leung T.F."/>
            <person name="Tungtrongchitr A."/>
            <person name="Tsui S.K.W."/>
        </authorList>
    </citation>
    <scope>NUCLEOTIDE SEQUENCE [LARGE SCALE GENOMIC DNA]</scope>
    <source>
        <strain evidence="2">PWHHKU_190912</strain>
    </source>
</reference>
<proteinExistence type="predicted"/>
<dbReference type="InterPro" id="IPR036397">
    <property type="entry name" value="RNaseH_sf"/>
</dbReference>
<sequence>MSDGSDDEIDVADEPRSLTGNWLEWAGTVATSITEPNPLDLFLWGDMKCLVYETPIDTAEDLVARVVETARVIRDNVSLFERRRHSIVRRLTAVDLTRELMVTTGADIHVTTVRRRLLEAGRRARKPIKKQLLTPVMCKKRLMWAKLHQHWTVNDWKNVLFSDESHFEVHGHRVSYVRKGSEKPLILCDKEFH</sequence>
<keyword evidence="3" id="KW-1185">Reference proteome</keyword>
<dbReference type="EMBL" id="JAJSOF020000021">
    <property type="protein sequence ID" value="KAJ4436973.1"/>
    <property type="molecule type" value="Genomic_DNA"/>
</dbReference>
<dbReference type="InterPro" id="IPR002492">
    <property type="entry name" value="Transposase_Tc1-like"/>
</dbReference>
<comment type="caution">
    <text evidence="2">The sequence shown here is derived from an EMBL/GenBank/DDBJ whole genome shotgun (WGS) entry which is preliminary data.</text>
</comment>
<name>A0ABQ8SSL3_PERAM</name>
<gene>
    <name evidence="2" type="ORF">ANN_17105</name>
</gene>
<dbReference type="Pfam" id="PF01498">
    <property type="entry name" value="HTH_Tnp_Tc3_2"/>
    <property type="match status" value="1"/>
</dbReference>
<dbReference type="PANTHER" id="PTHR47326:SF1">
    <property type="entry name" value="HTH PSQ-TYPE DOMAIN-CONTAINING PROTEIN"/>
    <property type="match status" value="1"/>
</dbReference>